<reference evidence="8 9" key="1">
    <citation type="journal article" date="2018" name="bioRxiv">
        <title>Evidence of independent acquisition and adaption of ultra-small bacteria to human hosts across the highly diverse yet reduced genomes of the phylum Saccharibacteria.</title>
        <authorList>
            <person name="McLean J.S."/>
            <person name="Bor B."/>
            <person name="To T.T."/>
            <person name="Liu Q."/>
            <person name="Kearns K.A."/>
            <person name="Solden L.M."/>
            <person name="Wrighton K.C."/>
            <person name="He X."/>
            <person name="Shi W."/>
        </authorList>
    </citation>
    <scope>NUCLEOTIDE SEQUENCE [LARGE SCALE GENOMIC DNA]</scope>
    <source>
        <strain evidence="8 9">TM7_CMJM_G6_1_HOT_870</strain>
    </source>
</reference>
<name>A0ABY0FLL4_9BACT</name>
<dbReference type="EMBL" id="PRLK01000001">
    <property type="protein sequence ID" value="RYC72986.1"/>
    <property type="molecule type" value="Genomic_DNA"/>
</dbReference>
<feature type="binding site" evidence="7">
    <location>
        <position position="71"/>
    </location>
    <ligand>
        <name>S-adenosyl-L-methionine</name>
        <dbReference type="ChEBI" id="CHEBI:59789"/>
    </ligand>
</feature>
<dbReference type="Pfam" id="PF02390">
    <property type="entry name" value="Methyltransf_4"/>
    <property type="match status" value="1"/>
</dbReference>
<dbReference type="NCBIfam" id="TIGR00091">
    <property type="entry name" value="tRNA (guanosine(46)-N7)-methyltransferase TrmB"/>
    <property type="match status" value="1"/>
</dbReference>
<dbReference type="Proteomes" id="UP001190925">
    <property type="component" value="Unassembled WGS sequence"/>
</dbReference>
<dbReference type="GO" id="GO:0008176">
    <property type="term" value="F:tRNA (guanine(46)-N7)-methyltransferase activity"/>
    <property type="evidence" value="ECO:0007669"/>
    <property type="project" value="UniProtKB-EC"/>
</dbReference>
<comment type="function">
    <text evidence="2 7">Catalyzes the formation of N(7)-methylguanine at position 46 (m7G46) in tRNA.</text>
</comment>
<feature type="binding site" evidence="7">
    <location>
        <position position="120"/>
    </location>
    <ligand>
        <name>S-adenosyl-L-methionine</name>
        <dbReference type="ChEBI" id="CHEBI:59789"/>
    </ligand>
</feature>
<keyword evidence="9" id="KW-1185">Reference proteome</keyword>
<keyword evidence="5 7" id="KW-0949">S-adenosyl-L-methionine</keyword>
<dbReference type="InterPro" id="IPR003358">
    <property type="entry name" value="tRNA_(Gua-N-7)_MeTrfase_Trmb"/>
</dbReference>
<comment type="caution">
    <text evidence="8">The sequence shown here is derived from an EMBL/GenBank/DDBJ whole genome shotgun (WGS) entry which is preliminary data.</text>
</comment>
<organism evidence="8 9">
    <name type="scientific">Candidatus Nanogingivalis gingivitcus</name>
    <dbReference type="NCBI Taxonomy" id="2171992"/>
    <lineage>
        <taxon>Bacteria</taxon>
        <taxon>Candidatus Saccharimonadota</taxon>
        <taxon>Candidatus Nanosyncoccalia</taxon>
        <taxon>Candidatus Nanogingivales</taxon>
        <taxon>Candidatus Nanogingivalaceae</taxon>
        <taxon>Candidatus Nanogingivalis</taxon>
    </lineage>
</organism>
<comment type="pathway">
    <text evidence="7">tRNA modification; N(7)-methylguanine-tRNA biosynthesis.</text>
</comment>
<evidence type="ECO:0000256" key="4">
    <source>
        <dbReference type="ARBA" id="ARBA00022679"/>
    </source>
</evidence>
<protein>
    <recommendedName>
        <fullName evidence="7">tRNA (guanine-N(7)-)-methyltransferase</fullName>
        <ecNumber evidence="7">2.1.1.33</ecNumber>
    </recommendedName>
    <alternativeName>
        <fullName evidence="7">tRNA (guanine(46)-N(7))-methyltransferase</fullName>
    </alternativeName>
    <alternativeName>
        <fullName evidence="7">tRNA(m7G46)-methyltransferase</fullName>
    </alternativeName>
</protein>
<dbReference type="NCBIfam" id="NF001080">
    <property type="entry name" value="PRK00121.2-2"/>
    <property type="match status" value="1"/>
</dbReference>
<gene>
    <name evidence="7 8" type="primary">trmB</name>
    <name evidence="8" type="ORF">G6CMJM_00090</name>
</gene>
<dbReference type="InterPro" id="IPR055361">
    <property type="entry name" value="tRNA_methyltr_TrmB_bact"/>
</dbReference>
<feature type="binding site" evidence="7">
    <location>
        <position position="46"/>
    </location>
    <ligand>
        <name>S-adenosyl-L-methionine</name>
        <dbReference type="ChEBI" id="CHEBI:59789"/>
    </ligand>
</feature>
<comment type="similarity">
    <text evidence="7">Belongs to the class I-like SAM-binding methyltransferase superfamily. TrmB family.</text>
</comment>
<dbReference type="Gene3D" id="3.40.50.150">
    <property type="entry name" value="Vaccinia Virus protein VP39"/>
    <property type="match status" value="1"/>
</dbReference>
<dbReference type="HAMAP" id="MF_01057">
    <property type="entry name" value="tRNA_methyltr_TrmB"/>
    <property type="match status" value="1"/>
</dbReference>
<keyword evidence="3 7" id="KW-0489">Methyltransferase</keyword>
<dbReference type="SUPFAM" id="SSF53335">
    <property type="entry name" value="S-adenosyl-L-methionine-dependent methyltransferases"/>
    <property type="match status" value="1"/>
</dbReference>
<evidence type="ECO:0000313" key="9">
    <source>
        <dbReference type="Proteomes" id="UP001190925"/>
    </source>
</evidence>
<comment type="caution">
    <text evidence="7">Lacks conserved residue(s) required for the propagation of feature annotation.</text>
</comment>
<evidence type="ECO:0000313" key="8">
    <source>
        <dbReference type="EMBL" id="RYC72986.1"/>
    </source>
</evidence>
<evidence type="ECO:0000256" key="1">
    <source>
        <dbReference type="ARBA" id="ARBA00000142"/>
    </source>
</evidence>
<evidence type="ECO:0000256" key="6">
    <source>
        <dbReference type="ARBA" id="ARBA00022694"/>
    </source>
</evidence>
<evidence type="ECO:0000256" key="7">
    <source>
        <dbReference type="HAMAP-Rule" id="MF_01057"/>
    </source>
</evidence>
<dbReference type="PROSITE" id="PS51625">
    <property type="entry name" value="SAM_MT_TRMB"/>
    <property type="match status" value="1"/>
</dbReference>
<feature type="binding site" evidence="7">
    <location>
        <position position="157"/>
    </location>
    <ligand>
        <name>substrate</name>
    </ligand>
</feature>
<dbReference type="EC" id="2.1.1.33" evidence="7"/>
<proteinExistence type="inferred from homology"/>
<evidence type="ECO:0000256" key="2">
    <source>
        <dbReference type="ARBA" id="ARBA00003015"/>
    </source>
</evidence>
<feature type="binding site" evidence="7">
    <location>
        <begin position="196"/>
        <end position="199"/>
    </location>
    <ligand>
        <name>substrate</name>
    </ligand>
</feature>
<dbReference type="RefSeq" id="WP_129718518.1">
    <property type="nucleotide sequence ID" value="NZ_PRLK01000001.1"/>
</dbReference>
<keyword evidence="4 7" id="KW-0808">Transferase</keyword>
<keyword evidence="6 7" id="KW-0819">tRNA processing</keyword>
<evidence type="ECO:0000256" key="3">
    <source>
        <dbReference type="ARBA" id="ARBA00022603"/>
    </source>
</evidence>
<dbReference type="PANTHER" id="PTHR23417">
    <property type="entry name" value="3-DEOXY-D-MANNO-OCTULOSONIC-ACID TRANSFERASE/TRNA GUANINE-N 7 - -METHYLTRANSFERASE"/>
    <property type="match status" value="1"/>
</dbReference>
<accession>A0ABY0FLL4</accession>
<sequence length="217" mass="25422">MIEKINPKDYIITRKRKLYKFALFHNSEICYEFSQWDNTQNVNNLEIGAGTGLFSEERAKMKPGECFLAVDVKGDRLIQGARKAELDNLDNIKFLRARGDQLTEVVKENSLNSLWITFPDPYPRKRNSGRRLTHPTFLKKYAKLIKKEGGALYFKTDATELFKWSLEQLVNEGWNIEELSFDLHESDLLDEYKVMTTYEKRFVQEGLKINFVKATHK</sequence>
<dbReference type="PANTHER" id="PTHR23417:SF14">
    <property type="entry name" value="PENTACOTRIPEPTIDE-REPEAT REGION OF PRORP DOMAIN-CONTAINING PROTEIN"/>
    <property type="match status" value="1"/>
</dbReference>
<dbReference type="InterPro" id="IPR029063">
    <property type="entry name" value="SAM-dependent_MTases_sf"/>
</dbReference>
<comment type="catalytic activity">
    <reaction evidence="1 7">
        <text>guanosine(46) in tRNA + S-adenosyl-L-methionine = N(7)-methylguanosine(46) in tRNA + S-adenosyl-L-homocysteine</text>
        <dbReference type="Rhea" id="RHEA:42708"/>
        <dbReference type="Rhea" id="RHEA-COMP:10188"/>
        <dbReference type="Rhea" id="RHEA-COMP:10189"/>
        <dbReference type="ChEBI" id="CHEBI:57856"/>
        <dbReference type="ChEBI" id="CHEBI:59789"/>
        <dbReference type="ChEBI" id="CHEBI:74269"/>
        <dbReference type="ChEBI" id="CHEBI:74480"/>
        <dbReference type="EC" id="2.1.1.33"/>
    </reaction>
</comment>
<reference evidence="8 9" key="2">
    <citation type="journal article" date="2020" name="Cell Rep.">
        <title>Acquisition and Adaptation of Ultra-small Parasitic Reduced Genome Bacteria to Mammalian Hosts.</title>
        <authorList>
            <person name="McLean J.S."/>
            <person name="Bor B."/>
            <person name="Kerns K.A."/>
            <person name="Liu Q."/>
            <person name="To T.T."/>
            <person name="Solden L."/>
            <person name="Hendrickson E.L."/>
            <person name="Wrighton K."/>
            <person name="Shi W."/>
            <person name="He X."/>
        </authorList>
    </citation>
    <scope>NUCLEOTIDE SEQUENCE [LARGE SCALE GENOMIC DNA]</scope>
    <source>
        <strain evidence="8 9">TM7_CMJM_G6_1_HOT_870</strain>
    </source>
</reference>
<evidence type="ECO:0000256" key="5">
    <source>
        <dbReference type="ARBA" id="ARBA00022691"/>
    </source>
</evidence>